<evidence type="ECO:0008006" key="6">
    <source>
        <dbReference type="Google" id="ProtNLM"/>
    </source>
</evidence>
<reference evidence="4" key="1">
    <citation type="submission" date="2025-08" db="UniProtKB">
        <authorList>
            <consortium name="Ensembl"/>
        </authorList>
    </citation>
    <scope>IDENTIFICATION</scope>
</reference>
<dbReference type="SUPFAM" id="SSF54928">
    <property type="entry name" value="RNA-binding domain, RBD"/>
    <property type="match status" value="1"/>
</dbReference>
<dbReference type="GeneTree" id="ENSGT00940000156617"/>
<reference evidence="4" key="2">
    <citation type="submission" date="2025-09" db="UniProtKB">
        <authorList>
            <consortium name="Ensembl"/>
        </authorList>
    </citation>
    <scope>IDENTIFICATION</scope>
</reference>
<evidence type="ECO:0000256" key="1">
    <source>
        <dbReference type="ARBA" id="ARBA00004123"/>
    </source>
</evidence>
<organism evidence="4 5">
    <name type="scientific">Salmo trutta</name>
    <name type="common">Brown trout</name>
    <dbReference type="NCBI Taxonomy" id="8032"/>
    <lineage>
        <taxon>Eukaryota</taxon>
        <taxon>Metazoa</taxon>
        <taxon>Chordata</taxon>
        <taxon>Craniata</taxon>
        <taxon>Vertebrata</taxon>
        <taxon>Euteleostomi</taxon>
        <taxon>Actinopterygii</taxon>
        <taxon>Neopterygii</taxon>
        <taxon>Teleostei</taxon>
        <taxon>Protacanthopterygii</taxon>
        <taxon>Salmoniformes</taxon>
        <taxon>Salmonidae</taxon>
        <taxon>Salmoninae</taxon>
        <taxon>Salmo</taxon>
    </lineage>
</organism>
<keyword evidence="2" id="KW-0539">Nucleus</keyword>
<dbReference type="InterPro" id="IPR035979">
    <property type="entry name" value="RBD_domain_sf"/>
</dbReference>
<dbReference type="PANTHER" id="PTHR13948">
    <property type="entry name" value="RNA-BINDING PROTEIN"/>
    <property type="match status" value="1"/>
</dbReference>
<feature type="compositionally biased region" description="Basic and acidic residues" evidence="3">
    <location>
        <begin position="1"/>
        <end position="30"/>
    </location>
</feature>
<dbReference type="AlphaFoldDB" id="A0A673ZUG6"/>
<evidence type="ECO:0000256" key="2">
    <source>
        <dbReference type="ARBA" id="ARBA00023242"/>
    </source>
</evidence>
<feature type="region of interest" description="Disordered" evidence="3">
    <location>
        <begin position="1"/>
        <end position="52"/>
    </location>
</feature>
<evidence type="ECO:0000313" key="4">
    <source>
        <dbReference type="Ensembl" id="ENSSTUP00000050327.1"/>
    </source>
</evidence>
<dbReference type="Ensembl" id="ENSSTUT00000052630.1">
    <property type="protein sequence ID" value="ENSSTUP00000050327.1"/>
    <property type="gene ID" value="ENSSTUG00000021255.1"/>
</dbReference>
<evidence type="ECO:0000256" key="3">
    <source>
        <dbReference type="SAM" id="MobiDB-lite"/>
    </source>
</evidence>
<dbReference type="Proteomes" id="UP000472277">
    <property type="component" value="Chromosome 16"/>
</dbReference>
<dbReference type="GO" id="GO:0003723">
    <property type="term" value="F:RNA binding"/>
    <property type="evidence" value="ECO:0007669"/>
    <property type="project" value="TreeGrafter"/>
</dbReference>
<feature type="compositionally biased region" description="Basic and acidic residues" evidence="3">
    <location>
        <begin position="43"/>
        <end position="52"/>
    </location>
</feature>
<evidence type="ECO:0000313" key="5">
    <source>
        <dbReference type="Proteomes" id="UP000472277"/>
    </source>
</evidence>
<dbReference type="Gene3D" id="3.30.70.330">
    <property type="match status" value="1"/>
</dbReference>
<comment type="subcellular location">
    <subcellularLocation>
        <location evidence="1">Nucleus</location>
    </subcellularLocation>
</comment>
<keyword evidence="5" id="KW-1185">Reference proteome</keyword>
<name>A0A673ZUG6_SALTR</name>
<sequence>DPEWHERLDRDPEWDYDHRGMRHNSDRSEDGYLSDDDYQQQDNKMERGEEESKAIMLRGLPPPVFQIWAALEQLQGSQPVDIRLMKKRTCISRGFAFVEFIHMQDAT</sequence>
<dbReference type="GO" id="GO:0000398">
    <property type="term" value="P:mRNA splicing, via spliceosome"/>
    <property type="evidence" value="ECO:0007669"/>
    <property type="project" value="TreeGrafter"/>
</dbReference>
<dbReference type="InterPro" id="IPR012677">
    <property type="entry name" value="Nucleotide-bd_a/b_plait_sf"/>
</dbReference>
<protein>
    <recommendedName>
        <fullName evidence="6">RRM domain-containing protein</fullName>
    </recommendedName>
</protein>
<accession>A0A673ZUG6</accession>
<dbReference type="GO" id="GO:0005634">
    <property type="term" value="C:nucleus"/>
    <property type="evidence" value="ECO:0007669"/>
    <property type="project" value="UniProtKB-SubCell"/>
</dbReference>
<proteinExistence type="predicted"/>
<dbReference type="PANTHER" id="PTHR13948:SF21">
    <property type="entry name" value="RNA-BINDING PROTEIN 5"/>
    <property type="match status" value="1"/>
</dbReference>